<feature type="region of interest" description="Disordered" evidence="1">
    <location>
        <begin position="51"/>
        <end position="73"/>
    </location>
</feature>
<dbReference type="OrthoDB" id="10143492at2759"/>
<dbReference type="EMBL" id="CAJNOI010000124">
    <property type="protein sequence ID" value="CAF1097942.1"/>
    <property type="molecule type" value="Genomic_DNA"/>
</dbReference>
<dbReference type="EMBL" id="CAJNOM010000191">
    <property type="protein sequence ID" value="CAF1205077.1"/>
    <property type="molecule type" value="Genomic_DNA"/>
</dbReference>
<name>A0A814NZF6_9BILA</name>
<evidence type="ECO:0000313" key="3">
    <source>
        <dbReference type="EMBL" id="CAF1205077.1"/>
    </source>
</evidence>
<feature type="region of interest" description="Disordered" evidence="1">
    <location>
        <begin position="1"/>
        <end position="25"/>
    </location>
</feature>
<organism evidence="2 5">
    <name type="scientific">Adineta steineri</name>
    <dbReference type="NCBI Taxonomy" id="433720"/>
    <lineage>
        <taxon>Eukaryota</taxon>
        <taxon>Metazoa</taxon>
        <taxon>Spiralia</taxon>
        <taxon>Gnathifera</taxon>
        <taxon>Rotifera</taxon>
        <taxon>Eurotatoria</taxon>
        <taxon>Bdelloidea</taxon>
        <taxon>Adinetida</taxon>
        <taxon>Adinetidae</taxon>
        <taxon>Adineta</taxon>
    </lineage>
</organism>
<evidence type="ECO:0000313" key="5">
    <source>
        <dbReference type="Proteomes" id="UP000663877"/>
    </source>
</evidence>
<evidence type="ECO:0000313" key="2">
    <source>
        <dbReference type="EMBL" id="CAF1097942.1"/>
    </source>
</evidence>
<gene>
    <name evidence="2" type="ORF">BJG266_LOCUS21185</name>
    <name evidence="3" type="ORF">QVE165_LOCUS26041</name>
</gene>
<sequence>MDVNYDNDNYSYGHGDFRPAAGRKRKEVTTSIQTITYWNDQLINLKNIDRYEETDEQKEDEDDDDIDELNSTD</sequence>
<accession>A0A814NZF6</accession>
<dbReference type="AlphaFoldDB" id="A0A814NZF6"/>
<dbReference type="Proteomes" id="UP000663877">
    <property type="component" value="Unassembled WGS sequence"/>
</dbReference>
<proteinExistence type="predicted"/>
<feature type="compositionally biased region" description="Acidic residues" evidence="1">
    <location>
        <begin position="52"/>
        <end position="73"/>
    </location>
</feature>
<evidence type="ECO:0000256" key="1">
    <source>
        <dbReference type="SAM" id="MobiDB-lite"/>
    </source>
</evidence>
<evidence type="ECO:0000313" key="4">
    <source>
        <dbReference type="Proteomes" id="UP000663832"/>
    </source>
</evidence>
<reference evidence="2" key="1">
    <citation type="submission" date="2021-02" db="EMBL/GenBank/DDBJ databases">
        <authorList>
            <person name="Nowell W R."/>
        </authorList>
    </citation>
    <scope>NUCLEOTIDE SEQUENCE</scope>
</reference>
<feature type="compositionally biased region" description="Polar residues" evidence="1">
    <location>
        <begin position="1"/>
        <end position="10"/>
    </location>
</feature>
<keyword evidence="4" id="KW-1185">Reference proteome</keyword>
<protein>
    <submittedName>
        <fullName evidence="2">Uncharacterized protein</fullName>
    </submittedName>
</protein>
<comment type="caution">
    <text evidence="2">The sequence shown here is derived from an EMBL/GenBank/DDBJ whole genome shotgun (WGS) entry which is preliminary data.</text>
</comment>
<dbReference type="Proteomes" id="UP000663832">
    <property type="component" value="Unassembled WGS sequence"/>
</dbReference>